<accession>A0A0V1M2K2</accession>
<dbReference type="AlphaFoldDB" id="A0A0V1M2K2"/>
<protein>
    <submittedName>
        <fullName evidence="1">Uncharacterized protein</fullName>
    </submittedName>
</protein>
<evidence type="ECO:0000313" key="1">
    <source>
        <dbReference type="EMBL" id="KRZ65888.1"/>
    </source>
</evidence>
<keyword evidence="2" id="KW-1185">Reference proteome</keyword>
<comment type="caution">
    <text evidence="1">The sequence shown here is derived from an EMBL/GenBank/DDBJ whole genome shotgun (WGS) entry which is preliminary data.</text>
</comment>
<reference evidence="1 2" key="1">
    <citation type="submission" date="2015-01" db="EMBL/GenBank/DDBJ databases">
        <title>Evolution of Trichinella species and genotypes.</title>
        <authorList>
            <person name="Korhonen P.K."/>
            <person name="Edoardo P."/>
            <person name="Giuseppe L.R."/>
            <person name="Gasser R.B."/>
        </authorList>
    </citation>
    <scope>NUCLEOTIDE SEQUENCE [LARGE SCALE GENOMIC DNA]</scope>
    <source>
        <strain evidence="1">ISS1980</strain>
    </source>
</reference>
<dbReference type="EMBL" id="JYDO01000284">
    <property type="protein sequence ID" value="KRZ65888.1"/>
    <property type="molecule type" value="Genomic_DNA"/>
</dbReference>
<feature type="non-terminal residue" evidence="1">
    <location>
        <position position="77"/>
    </location>
</feature>
<gene>
    <name evidence="1" type="ORF">T10_6553</name>
</gene>
<dbReference type="STRING" id="268474.A0A0V1M2K2"/>
<organism evidence="1 2">
    <name type="scientific">Trichinella papuae</name>
    <dbReference type="NCBI Taxonomy" id="268474"/>
    <lineage>
        <taxon>Eukaryota</taxon>
        <taxon>Metazoa</taxon>
        <taxon>Ecdysozoa</taxon>
        <taxon>Nematoda</taxon>
        <taxon>Enoplea</taxon>
        <taxon>Dorylaimia</taxon>
        <taxon>Trichinellida</taxon>
        <taxon>Trichinellidae</taxon>
        <taxon>Trichinella</taxon>
    </lineage>
</organism>
<sequence length="77" mass="8639">MKFNAIKKSLSGEALEVVKWIGLDQPDGVEALVDALKKECGRPEIIIRAQEVRLEKLASSKEEDYPTLRNFVIAVKL</sequence>
<dbReference type="Proteomes" id="UP000054843">
    <property type="component" value="Unassembled WGS sequence"/>
</dbReference>
<proteinExistence type="predicted"/>
<evidence type="ECO:0000313" key="2">
    <source>
        <dbReference type="Proteomes" id="UP000054843"/>
    </source>
</evidence>
<name>A0A0V1M2K2_9BILA</name>